<dbReference type="SUPFAM" id="SSF52343">
    <property type="entry name" value="Ferredoxin reductase-like, C-terminal NADP-linked domain"/>
    <property type="match status" value="1"/>
</dbReference>
<evidence type="ECO:0000256" key="6">
    <source>
        <dbReference type="ARBA" id="ARBA00022857"/>
    </source>
</evidence>
<evidence type="ECO:0000256" key="8">
    <source>
        <dbReference type="ARBA" id="ARBA00023027"/>
    </source>
</evidence>
<dbReference type="Proteomes" id="UP000251891">
    <property type="component" value="Unassembled WGS sequence"/>
</dbReference>
<evidence type="ECO:0000256" key="9">
    <source>
        <dbReference type="ARBA" id="ARBA00048649"/>
    </source>
</evidence>
<evidence type="ECO:0000256" key="2">
    <source>
        <dbReference type="ARBA" id="ARBA00001974"/>
    </source>
</evidence>
<keyword evidence="7" id="KW-0411">Iron-sulfur</keyword>
<keyword evidence="5" id="KW-0001">2Fe-2S</keyword>
<protein>
    <recommendedName>
        <fullName evidence="4">nitric oxide dioxygenase</fullName>
        <ecNumber evidence="4">1.14.12.17</ecNumber>
    </recommendedName>
</protein>
<dbReference type="RefSeq" id="WP_111870526.1">
    <property type="nucleotide sequence ID" value="NZ_QLYX01000013.1"/>
</dbReference>
<dbReference type="InterPro" id="IPR001709">
    <property type="entry name" value="Flavoprot_Pyr_Nucl_cyt_Rdtase"/>
</dbReference>
<keyword evidence="8" id="KW-0520">NAD</keyword>
<evidence type="ECO:0000256" key="3">
    <source>
        <dbReference type="ARBA" id="ARBA00006401"/>
    </source>
</evidence>
<dbReference type="InterPro" id="IPR017927">
    <property type="entry name" value="FAD-bd_FR_type"/>
</dbReference>
<evidence type="ECO:0000259" key="12">
    <source>
        <dbReference type="PROSITE" id="PS01033"/>
    </source>
</evidence>
<dbReference type="InterPro" id="IPR000971">
    <property type="entry name" value="Globin"/>
</dbReference>
<dbReference type="InterPro" id="IPR039261">
    <property type="entry name" value="FNR_nucleotide-bd"/>
</dbReference>
<dbReference type="PROSITE" id="PS51384">
    <property type="entry name" value="FAD_FR"/>
    <property type="match status" value="1"/>
</dbReference>
<dbReference type="OrthoDB" id="3213438at2"/>
<dbReference type="CDD" id="cd06187">
    <property type="entry name" value="O2ase_reductase_like"/>
    <property type="match status" value="1"/>
</dbReference>
<dbReference type="GO" id="GO:0051537">
    <property type="term" value="F:2 iron, 2 sulfur cluster binding"/>
    <property type="evidence" value="ECO:0007669"/>
    <property type="project" value="UniProtKB-KW"/>
</dbReference>
<evidence type="ECO:0000256" key="11">
    <source>
        <dbReference type="RuleBase" id="RU000356"/>
    </source>
</evidence>
<dbReference type="PROSITE" id="PS01033">
    <property type="entry name" value="GLOBIN"/>
    <property type="match status" value="1"/>
</dbReference>
<keyword evidence="11" id="KW-0479">Metal-binding</keyword>
<evidence type="ECO:0000256" key="5">
    <source>
        <dbReference type="ARBA" id="ARBA00022714"/>
    </source>
</evidence>
<dbReference type="Gene3D" id="1.10.490.10">
    <property type="entry name" value="Globins"/>
    <property type="match status" value="1"/>
</dbReference>
<evidence type="ECO:0000256" key="1">
    <source>
        <dbReference type="ARBA" id="ARBA00001970"/>
    </source>
</evidence>
<keyword evidence="15" id="KW-1185">Reference proteome</keyword>
<dbReference type="EC" id="1.14.12.17" evidence="4"/>
<dbReference type="Pfam" id="PF00970">
    <property type="entry name" value="FAD_binding_6"/>
    <property type="match status" value="1"/>
</dbReference>
<comment type="similarity">
    <text evidence="11">Belongs to the globin family.</text>
</comment>
<gene>
    <name evidence="14" type="ORF">DPM19_25365</name>
</gene>
<dbReference type="PRINTS" id="PR00410">
    <property type="entry name" value="PHEHYDRXLASE"/>
</dbReference>
<evidence type="ECO:0000256" key="4">
    <source>
        <dbReference type="ARBA" id="ARBA00012229"/>
    </source>
</evidence>
<dbReference type="Gene3D" id="2.40.30.10">
    <property type="entry name" value="Translation factors"/>
    <property type="match status" value="1"/>
</dbReference>
<dbReference type="InterPro" id="IPR012292">
    <property type="entry name" value="Globin/Proto"/>
</dbReference>
<dbReference type="SUPFAM" id="SSF63380">
    <property type="entry name" value="Riboflavin synthase domain-like"/>
    <property type="match status" value="1"/>
</dbReference>
<comment type="caution">
    <text evidence="14">The sequence shown here is derived from an EMBL/GenBank/DDBJ whole genome shotgun (WGS) entry which is preliminary data.</text>
</comment>
<name>A0A365H061_9ACTN</name>
<dbReference type="Pfam" id="PF00042">
    <property type="entry name" value="Globin"/>
    <property type="match status" value="1"/>
</dbReference>
<dbReference type="GO" id="GO:0020037">
    <property type="term" value="F:heme binding"/>
    <property type="evidence" value="ECO:0007669"/>
    <property type="project" value="InterPro"/>
</dbReference>
<keyword evidence="11" id="KW-0349">Heme</keyword>
<evidence type="ECO:0000313" key="14">
    <source>
        <dbReference type="EMBL" id="RAY12469.1"/>
    </source>
</evidence>
<evidence type="ECO:0000313" key="15">
    <source>
        <dbReference type="Proteomes" id="UP000251891"/>
    </source>
</evidence>
<dbReference type="InterPro" id="IPR050415">
    <property type="entry name" value="MRET"/>
</dbReference>
<evidence type="ECO:0000256" key="10">
    <source>
        <dbReference type="ARBA" id="ARBA00049433"/>
    </source>
</evidence>
<evidence type="ECO:0000259" key="13">
    <source>
        <dbReference type="PROSITE" id="PS51384"/>
    </source>
</evidence>
<dbReference type="PANTHER" id="PTHR47354:SF5">
    <property type="entry name" value="PROTEIN RFBI"/>
    <property type="match status" value="1"/>
</dbReference>
<dbReference type="EMBL" id="QLYX01000013">
    <property type="protein sequence ID" value="RAY12469.1"/>
    <property type="molecule type" value="Genomic_DNA"/>
</dbReference>
<dbReference type="InterPro" id="IPR001433">
    <property type="entry name" value="OxRdtase_FAD/NAD-bd"/>
</dbReference>
<reference evidence="14 15" key="1">
    <citation type="submission" date="2018-06" db="EMBL/GenBank/DDBJ databases">
        <title>Actinomadura craniellae sp. nov. isolated from marine sponge Craniella sp.</title>
        <authorList>
            <person name="Li L."/>
            <person name="Xu Q.H."/>
            <person name="Lin H.W."/>
            <person name="Lu Y.H."/>
        </authorList>
    </citation>
    <scope>NUCLEOTIDE SEQUENCE [LARGE SCALE GENOMIC DNA]</scope>
    <source>
        <strain evidence="14 15">LHW63021</strain>
    </source>
</reference>
<keyword evidence="11" id="KW-0813">Transport</keyword>
<dbReference type="CDD" id="cd19753">
    <property type="entry name" value="Mb-like_oxidoreductase"/>
    <property type="match status" value="1"/>
</dbReference>
<dbReference type="PRINTS" id="PR00371">
    <property type="entry name" value="FPNCR"/>
</dbReference>
<accession>A0A365H061</accession>
<keyword evidence="11" id="KW-0408">Iron</keyword>
<dbReference type="InterPro" id="IPR009050">
    <property type="entry name" value="Globin-like_sf"/>
</dbReference>
<dbReference type="GO" id="GO:0008941">
    <property type="term" value="F:nitric oxide dioxygenase NAD(P)H activity"/>
    <property type="evidence" value="ECO:0007669"/>
    <property type="project" value="UniProtKB-EC"/>
</dbReference>
<comment type="catalytic activity">
    <reaction evidence="9">
        <text>2 nitric oxide + NADH + 2 O2 = 2 nitrate + NAD(+) + H(+)</text>
        <dbReference type="Rhea" id="RHEA:19469"/>
        <dbReference type="ChEBI" id="CHEBI:15378"/>
        <dbReference type="ChEBI" id="CHEBI:15379"/>
        <dbReference type="ChEBI" id="CHEBI:16480"/>
        <dbReference type="ChEBI" id="CHEBI:17632"/>
        <dbReference type="ChEBI" id="CHEBI:57540"/>
        <dbReference type="ChEBI" id="CHEBI:57945"/>
        <dbReference type="EC" id="1.14.12.17"/>
    </reaction>
</comment>
<organism evidence="14 15">
    <name type="scientific">Actinomadura craniellae</name>
    <dbReference type="NCBI Taxonomy" id="2231787"/>
    <lineage>
        <taxon>Bacteria</taxon>
        <taxon>Bacillati</taxon>
        <taxon>Actinomycetota</taxon>
        <taxon>Actinomycetes</taxon>
        <taxon>Streptosporangiales</taxon>
        <taxon>Thermomonosporaceae</taxon>
        <taxon>Actinomadura</taxon>
    </lineage>
</organism>
<feature type="domain" description="Globin" evidence="12">
    <location>
        <begin position="1"/>
        <end position="131"/>
    </location>
</feature>
<dbReference type="GO" id="GO:0005344">
    <property type="term" value="F:oxygen carrier activity"/>
    <property type="evidence" value="ECO:0007669"/>
    <property type="project" value="UniProtKB-KW"/>
</dbReference>
<proteinExistence type="inferred from homology"/>
<comment type="cofactor">
    <cofactor evidence="2">
        <name>FAD</name>
        <dbReference type="ChEBI" id="CHEBI:57692"/>
    </cofactor>
</comment>
<sequence>MDAQRLKDSFGQVARQGDAVALFFYADLFVRNPHLRDMFPVGMSAQRDRLLAALGRIVSHVDDLPALVPFLQQLGRDHRKFGIVAEHYPQVGASLLATLRYFLGEDWNDDLAEDWNSAYSLVAKVMNDAADDDSLVWPAWWNAQVIGIERRRFDITVLRAVPDRPLPYRPGQSVAVEAPGRLRQWRYYSMANAPRSDQTIDFHVRLIDGGPVSTVLARNVQVGDRLRLGAPVGSLTLDADSPRDVLLVAGSTGLAPLKAIMEEIGQRPVPPRVRLYFGARTADALYDLEDLRKRAAESPWLTVTAAVSDEDPGGAFEHGLLPDVVARAGNWSGHDAYLCGPPDMVEQTADRLLRLGVPGGRIRFETFGGDR</sequence>
<dbReference type="InterPro" id="IPR017938">
    <property type="entry name" value="Riboflavin_synthase-like_b-brl"/>
</dbReference>
<dbReference type="SUPFAM" id="SSF46458">
    <property type="entry name" value="Globin-like"/>
    <property type="match status" value="1"/>
</dbReference>
<dbReference type="GO" id="GO:0019825">
    <property type="term" value="F:oxygen binding"/>
    <property type="evidence" value="ECO:0007669"/>
    <property type="project" value="InterPro"/>
</dbReference>
<comment type="cofactor">
    <cofactor evidence="1">
        <name>heme b</name>
        <dbReference type="ChEBI" id="CHEBI:60344"/>
    </cofactor>
</comment>
<keyword evidence="11" id="KW-0561">Oxygen transport</keyword>
<dbReference type="AlphaFoldDB" id="A0A365H061"/>
<comment type="similarity">
    <text evidence="3">In the C-terminal section; belongs to the flavoprotein pyridine nucleotide cytochrome reductase family.</text>
</comment>
<comment type="catalytic activity">
    <reaction evidence="10">
        <text>2 nitric oxide + NADPH + 2 O2 = 2 nitrate + NADP(+) + H(+)</text>
        <dbReference type="Rhea" id="RHEA:19465"/>
        <dbReference type="ChEBI" id="CHEBI:15378"/>
        <dbReference type="ChEBI" id="CHEBI:15379"/>
        <dbReference type="ChEBI" id="CHEBI:16480"/>
        <dbReference type="ChEBI" id="CHEBI:17632"/>
        <dbReference type="ChEBI" id="CHEBI:57783"/>
        <dbReference type="ChEBI" id="CHEBI:58349"/>
        <dbReference type="EC" id="1.14.12.17"/>
    </reaction>
</comment>
<evidence type="ECO:0000256" key="7">
    <source>
        <dbReference type="ARBA" id="ARBA00023014"/>
    </source>
</evidence>
<dbReference type="InterPro" id="IPR008333">
    <property type="entry name" value="Cbr1-like_FAD-bd_dom"/>
</dbReference>
<keyword evidence="6" id="KW-0521">NADP</keyword>
<dbReference type="PANTHER" id="PTHR47354">
    <property type="entry name" value="NADH OXIDOREDUCTASE HCR"/>
    <property type="match status" value="1"/>
</dbReference>
<feature type="domain" description="FAD-binding FR-type" evidence="13">
    <location>
        <begin position="138"/>
        <end position="238"/>
    </location>
</feature>
<dbReference type="Pfam" id="PF00175">
    <property type="entry name" value="NAD_binding_1"/>
    <property type="match status" value="1"/>
</dbReference>
<dbReference type="Gene3D" id="3.40.50.80">
    <property type="entry name" value="Nucleotide-binding domain of ferredoxin-NADP reductase (FNR) module"/>
    <property type="match status" value="1"/>
</dbReference>